<reference evidence="2 3" key="1">
    <citation type="submission" date="2024-10" db="EMBL/GenBank/DDBJ databases">
        <title>The Natural Products Discovery Center: Release of the First 8490 Sequenced Strains for Exploring Actinobacteria Biosynthetic Diversity.</title>
        <authorList>
            <person name="Kalkreuter E."/>
            <person name="Kautsar S.A."/>
            <person name="Yang D."/>
            <person name="Bader C.D."/>
            <person name="Teijaro C.N."/>
            <person name="Fluegel L."/>
            <person name="Davis C.M."/>
            <person name="Simpson J.R."/>
            <person name="Lauterbach L."/>
            <person name="Steele A.D."/>
            <person name="Gui C."/>
            <person name="Meng S."/>
            <person name="Li G."/>
            <person name="Viehrig K."/>
            <person name="Ye F."/>
            <person name="Su P."/>
            <person name="Kiefer A.F."/>
            <person name="Nichols A."/>
            <person name="Cepeda A.J."/>
            <person name="Yan W."/>
            <person name="Fan B."/>
            <person name="Jiang Y."/>
            <person name="Adhikari A."/>
            <person name="Zheng C.-J."/>
            <person name="Schuster L."/>
            <person name="Cowan T.M."/>
            <person name="Smanski M.J."/>
            <person name="Chevrette M.G."/>
            <person name="De Carvalho L.P.S."/>
            <person name="Shen B."/>
        </authorList>
    </citation>
    <scope>NUCLEOTIDE SEQUENCE [LARGE SCALE GENOMIC DNA]</scope>
    <source>
        <strain evidence="2 3">NPDC013366</strain>
    </source>
</reference>
<organism evidence="2 3">
    <name type="scientific">Streptomyces eurythermus</name>
    <dbReference type="NCBI Taxonomy" id="42237"/>
    <lineage>
        <taxon>Bacteria</taxon>
        <taxon>Bacillati</taxon>
        <taxon>Actinomycetota</taxon>
        <taxon>Actinomycetes</taxon>
        <taxon>Kitasatosporales</taxon>
        <taxon>Streptomycetaceae</taxon>
        <taxon>Streptomyces</taxon>
    </lineage>
</organism>
<dbReference type="RefSeq" id="WP_030781938.1">
    <property type="nucleotide sequence ID" value="NZ_JBFACJ010000016.1"/>
</dbReference>
<feature type="region of interest" description="Disordered" evidence="1">
    <location>
        <begin position="141"/>
        <end position="162"/>
    </location>
</feature>
<protein>
    <recommendedName>
        <fullName evidence="4">Transposase</fullName>
    </recommendedName>
</protein>
<accession>A0ABW6Z522</accession>
<dbReference type="Proteomes" id="UP001603418">
    <property type="component" value="Unassembled WGS sequence"/>
</dbReference>
<evidence type="ECO:0000256" key="1">
    <source>
        <dbReference type="SAM" id="MobiDB-lite"/>
    </source>
</evidence>
<sequence>MTTTRRQAAHDSGEDIWGRVAKAGEDGLPPERAIGRNTRSQFERGKTWIRDVKCAAEKKSFVRYRGHYAVTLDPDKCTAYAAERLQSLYRQAVRIYKSSLKELPPESQELLTVTLLTKQLQSIFDAMDILKAAGFSPETAAAKAGATTSAKRSSASSRGRKT</sequence>
<evidence type="ECO:0008006" key="4">
    <source>
        <dbReference type="Google" id="ProtNLM"/>
    </source>
</evidence>
<keyword evidence="3" id="KW-1185">Reference proteome</keyword>
<evidence type="ECO:0000313" key="3">
    <source>
        <dbReference type="Proteomes" id="UP001603418"/>
    </source>
</evidence>
<gene>
    <name evidence="2" type="ORF">ACF1HC_30130</name>
</gene>
<proteinExistence type="predicted"/>
<comment type="caution">
    <text evidence="2">The sequence shown here is derived from an EMBL/GenBank/DDBJ whole genome shotgun (WGS) entry which is preliminary data.</text>
</comment>
<name>A0ABW6Z522_9ACTN</name>
<evidence type="ECO:0000313" key="2">
    <source>
        <dbReference type="EMBL" id="MFF9885821.1"/>
    </source>
</evidence>
<dbReference type="EMBL" id="JBICBM010000016">
    <property type="protein sequence ID" value="MFF9885821.1"/>
    <property type="molecule type" value="Genomic_DNA"/>
</dbReference>